<dbReference type="PANTHER" id="PTHR12297">
    <property type="entry name" value="HYPOXIA-INDUCBILE GENE 1 HIG1 -RELATED"/>
    <property type="match status" value="1"/>
</dbReference>
<evidence type="ECO:0000313" key="9">
    <source>
        <dbReference type="EMBL" id="GAC96614.1"/>
    </source>
</evidence>
<dbReference type="PANTHER" id="PTHR12297:SF3">
    <property type="entry name" value="HIG1 DOMAIN FAMILY MEMBER 1A"/>
    <property type="match status" value="1"/>
</dbReference>
<keyword evidence="4" id="KW-0496">Mitochondrion</keyword>
<protein>
    <recommendedName>
        <fullName evidence="8">HIG1 domain-containing protein</fullName>
    </recommendedName>
</protein>
<feature type="transmembrane region" description="Helical" evidence="7">
    <location>
        <begin position="125"/>
        <end position="144"/>
    </location>
</feature>
<dbReference type="InterPro" id="IPR050355">
    <property type="entry name" value="RCF1"/>
</dbReference>
<comment type="subcellular location">
    <subcellularLocation>
        <location evidence="1">Mitochondrion membrane</location>
    </subcellularLocation>
</comment>
<reference evidence="10" key="1">
    <citation type="journal article" date="2013" name="Genome Announc.">
        <title>Draft genome sequence of the basidiomycetous yeast-like fungus Pseudozyma hubeiensis SY62, which produces an abundant amount of the biosurfactant mannosylerythritol lipids.</title>
        <authorList>
            <person name="Konishi M."/>
            <person name="Hatada Y."/>
            <person name="Horiuchi J."/>
        </authorList>
    </citation>
    <scope>NUCLEOTIDE SEQUENCE [LARGE SCALE GENOMIC DNA]</scope>
    <source>
        <strain evidence="10">SY62</strain>
    </source>
</reference>
<dbReference type="AlphaFoldDB" id="R9P5L2"/>
<feature type="region of interest" description="Disordered" evidence="6">
    <location>
        <begin position="77"/>
        <end position="96"/>
    </location>
</feature>
<keyword evidence="10" id="KW-1185">Reference proteome</keyword>
<proteinExistence type="predicted"/>
<name>R9P5L2_PSEHS</name>
<keyword evidence="3 7" id="KW-1133">Transmembrane helix</keyword>
<keyword evidence="2 7" id="KW-0812">Transmembrane</keyword>
<dbReference type="STRING" id="1305764.R9P5L2"/>
<feature type="domain" description="HIG1" evidence="8">
    <location>
        <begin position="97"/>
        <end position="188"/>
    </location>
</feature>
<dbReference type="Proteomes" id="UP000014071">
    <property type="component" value="Unassembled WGS sequence"/>
</dbReference>
<evidence type="ECO:0000313" key="10">
    <source>
        <dbReference type="Proteomes" id="UP000014071"/>
    </source>
</evidence>
<accession>R9P5L2</accession>
<gene>
    <name evidence="9" type="ORF">PHSY_004197</name>
</gene>
<organism evidence="9 10">
    <name type="scientific">Pseudozyma hubeiensis (strain SY62)</name>
    <name type="common">Yeast</name>
    <dbReference type="NCBI Taxonomy" id="1305764"/>
    <lineage>
        <taxon>Eukaryota</taxon>
        <taxon>Fungi</taxon>
        <taxon>Dikarya</taxon>
        <taxon>Basidiomycota</taxon>
        <taxon>Ustilaginomycotina</taxon>
        <taxon>Ustilaginomycetes</taxon>
        <taxon>Ustilaginales</taxon>
        <taxon>Ustilaginaceae</taxon>
        <taxon>Pseudozyma</taxon>
    </lineage>
</organism>
<feature type="region of interest" description="Disordered" evidence="6">
    <location>
        <begin position="263"/>
        <end position="282"/>
    </location>
</feature>
<evidence type="ECO:0000256" key="7">
    <source>
        <dbReference type="SAM" id="Phobius"/>
    </source>
</evidence>
<dbReference type="OrthoDB" id="6604018at2759"/>
<dbReference type="RefSeq" id="XP_012190201.1">
    <property type="nucleotide sequence ID" value="XM_012334811.1"/>
</dbReference>
<evidence type="ECO:0000256" key="4">
    <source>
        <dbReference type="ARBA" id="ARBA00023128"/>
    </source>
</evidence>
<dbReference type="GeneID" id="24109480"/>
<dbReference type="Gene3D" id="6.10.140.1320">
    <property type="match status" value="1"/>
</dbReference>
<keyword evidence="5 7" id="KW-0472">Membrane</keyword>
<dbReference type="EMBL" id="DF238805">
    <property type="protein sequence ID" value="GAC96614.1"/>
    <property type="molecule type" value="Genomic_DNA"/>
</dbReference>
<dbReference type="Pfam" id="PF04588">
    <property type="entry name" value="HIG_1_N"/>
    <property type="match status" value="1"/>
</dbReference>
<dbReference type="eggNOG" id="KOG4431">
    <property type="taxonomic scope" value="Eukaryota"/>
</dbReference>
<evidence type="ECO:0000259" key="8">
    <source>
        <dbReference type="PROSITE" id="PS51503"/>
    </source>
</evidence>
<evidence type="ECO:0000256" key="1">
    <source>
        <dbReference type="ARBA" id="ARBA00004325"/>
    </source>
</evidence>
<sequence length="282" mass="31086">MRDDKGFRSQTSIEEKERPLSCNWCSSLGVRSLIVPDEKLIGSPPLEDEKVDFNYRRTESSKEVRQHIMSGLPNAELAREQQQPGGPPASSVHPNAYVPDAAALGSELPEAPRDKFFRKMREQPLVPIGSLLTCGALIVASNHLRSGNRDQFNKALRWRVGFQGLTVLAALVGSFYYGQQAAAAVPAPPQSHADAPLQQGAVTTLPGRGATVWQQTRADERASKGRSEFEGRVGQALDRELNDDKRLEEALLGKEEDVSLEQLKSRVSKPRPVIGQDTRRQV</sequence>
<dbReference type="GO" id="GO:0097250">
    <property type="term" value="P:mitochondrial respirasome assembly"/>
    <property type="evidence" value="ECO:0007669"/>
    <property type="project" value="TreeGrafter"/>
</dbReference>
<dbReference type="GO" id="GO:0031966">
    <property type="term" value="C:mitochondrial membrane"/>
    <property type="evidence" value="ECO:0007669"/>
    <property type="project" value="UniProtKB-SubCell"/>
</dbReference>
<dbReference type="HOGENOM" id="CLU_086118_0_0_1"/>
<evidence type="ECO:0000256" key="3">
    <source>
        <dbReference type="ARBA" id="ARBA00022989"/>
    </source>
</evidence>
<evidence type="ECO:0000256" key="6">
    <source>
        <dbReference type="SAM" id="MobiDB-lite"/>
    </source>
</evidence>
<dbReference type="PROSITE" id="PS51503">
    <property type="entry name" value="HIG1"/>
    <property type="match status" value="1"/>
</dbReference>
<feature type="transmembrane region" description="Helical" evidence="7">
    <location>
        <begin position="156"/>
        <end position="177"/>
    </location>
</feature>
<dbReference type="InterPro" id="IPR007667">
    <property type="entry name" value="Hypoxia_induced_domain"/>
</dbReference>
<evidence type="ECO:0000256" key="2">
    <source>
        <dbReference type="ARBA" id="ARBA00022692"/>
    </source>
</evidence>
<evidence type="ECO:0000256" key="5">
    <source>
        <dbReference type="ARBA" id="ARBA00023136"/>
    </source>
</evidence>